<name>A0A096DPX8_9FIRM</name>
<gene>
    <name evidence="2" type="ORF">Y919_01405</name>
</gene>
<dbReference type="AlphaFoldDB" id="A0A096DPX8"/>
<dbReference type="SUPFAM" id="SSF46785">
    <property type="entry name" value="Winged helix' DNA-binding domain"/>
    <property type="match status" value="1"/>
</dbReference>
<dbReference type="InterPro" id="IPR036388">
    <property type="entry name" value="WH-like_DNA-bd_sf"/>
</dbReference>
<dbReference type="Pfam" id="PF01978">
    <property type="entry name" value="TrmB"/>
    <property type="match status" value="1"/>
</dbReference>
<dbReference type="CDD" id="cd09124">
    <property type="entry name" value="PLDc_like_TrmB_middle"/>
    <property type="match status" value="1"/>
</dbReference>
<dbReference type="Proteomes" id="UP000029622">
    <property type="component" value="Unassembled WGS sequence"/>
</dbReference>
<dbReference type="InterPro" id="IPR002831">
    <property type="entry name" value="Tscrpt_reg_TrmB_N"/>
</dbReference>
<dbReference type="EMBL" id="AZTB01000003">
    <property type="protein sequence ID" value="KGG81306.1"/>
    <property type="molecule type" value="Genomic_DNA"/>
</dbReference>
<dbReference type="STRING" id="1156417.Y919_01405"/>
<dbReference type="InterPro" id="IPR051797">
    <property type="entry name" value="TrmB-like"/>
</dbReference>
<sequence length="265" mass="31239">MDKEKIIEKLMEIGINKYEAKAYIALLNKPDITAYELSKLSGVPQAKIYETMSKLLDKNLVNIISDNPIKYVAVDLEGFLDSYKRKVNSTVKYLKNSLKKMDSKNKISYMLHLEGIENIKNKIKRVLAKTNEFLYLEIWNVDYEYFKDELKLLEQRGVEIVTVLYGNVSEEIGEIYYHEMEEMESYAFKHGRWFTLVSDGGESLFAMFNEDKSQAIWTANEAFMLMAESFIVHDIYLAEIYREYRRELDEKFGPNLKRIRQKIHI</sequence>
<organism evidence="2 3">
    <name type="scientific">Caloranaerobacter azorensis H53214</name>
    <dbReference type="NCBI Taxonomy" id="1156417"/>
    <lineage>
        <taxon>Bacteria</taxon>
        <taxon>Bacillati</taxon>
        <taxon>Bacillota</taxon>
        <taxon>Tissierellia</taxon>
        <taxon>Tissierellales</taxon>
        <taxon>Thermohalobacteraceae</taxon>
        <taxon>Caloranaerobacter</taxon>
    </lineage>
</organism>
<protein>
    <submittedName>
        <fullName evidence="2">TrmB family transcriptional regulator</fullName>
    </submittedName>
</protein>
<dbReference type="RefSeq" id="WP_035161646.1">
    <property type="nucleotide sequence ID" value="NZ_AZTB01000003.1"/>
</dbReference>
<comment type="caution">
    <text evidence="2">The sequence shown here is derived from an EMBL/GenBank/DDBJ whole genome shotgun (WGS) entry which is preliminary data.</text>
</comment>
<dbReference type="InterPro" id="IPR036390">
    <property type="entry name" value="WH_DNA-bd_sf"/>
</dbReference>
<proteinExistence type="predicted"/>
<evidence type="ECO:0000313" key="3">
    <source>
        <dbReference type="Proteomes" id="UP000029622"/>
    </source>
</evidence>
<feature type="domain" description="Transcription regulator TrmB N-terminal" evidence="1">
    <location>
        <begin position="10"/>
        <end position="77"/>
    </location>
</feature>
<evidence type="ECO:0000313" key="2">
    <source>
        <dbReference type="EMBL" id="KGG81306.1"/>
    </source>
</evidence>
<accession>A0A096DPX8</accession>
<dbReference type="Gene3D" id="1.10.10.10">
    <property type="entry name" value="Winged helix-like DNA-binding domain superfamily/Winged helix DNA-binding domain"/>
    <property type="match status" value="1"/>
</dbReference>
<evidence type="ECO:0000259" key="1">
    <source>
        <dbReference type="Pfam" id="PF01978"/>
    </source>
</evidence>
<dbReference type="PANTHER" id="PTHR34293:SF1">
    <property type="entry name" value="HTH-TYPE TRANSCRIPTIONAL REGULATOR TRMBL2"/>
    <property type="match status" value="1"/>
</dbReference>
<dbReference type="PANTHER" id="PTHR34293">
    <property type="entry name" value="HTH-TYPE TRANSCRIPTIONAL REGULATOR TRMBL2"/>
    <property type="match status" value="1"/>
</dbReference>
<reference evidence="2 3" key="1">
    <citation type="submission" date="2013-12" db="EMBL/GenBank/DDBJ databases">
        <title>Draft genome sequence of Caloranaerobacter sp. H53214.</title>
        <authorList>
            <person name="Jiang L.J."/>
            <person name="Shao Z.Z."/>
            <person name="Long M.N."/>
        </authorList>
    </citation>
    <scope>NUCLEOTIDE SEQUENCE [LARGE SCALE GENOMIC DNA]</scope>
    <source>
        <strain evidence="2 3">H53214</strain>
    </source>
</reference>